<keyword evidence="3" id="KW-1185">Reference proteome</keyword>
<comment type="caution">
    <text evidence="2">The sequence shown here is derived from an EMBL/GenBank/DDBJ whole genome shotgun (WGS) entry which is preliminary data.</text>
</comment>
<sequence length="63" mass="6814">MALRSHKGVLTFKWIVVYLLDAAGAAAAVVVVVVAAVVLTCYRPLRQVQYVGPDMWLSGEVLV</sequence>
<evidence type="ECO:0000313" key="2">
    <source>
        <dbReference type="EMBL" id="MPC67005.1"/>
    </source>
</evidence>
<protein>
    <submittedName>
        <fullName evidence="2">Uncharacterized protein</fullName>
    </submittedName>
</protein>
<dbReference type="Proteomes" id="UP000324222">
    <property type="component" value="Unassembled WGS sequence"/>
</dbReference>
<evidence type="ECO:0000313" key="3">
    <source>
        <dbReference type="Proteomes" id="UP000324222"/>
    </source>
</evidence>
<feature type="transmembrane region" description="Helical" evidence="1">
    <location>
        <begin position="15"/>
        <end position="39"/>
    </location>
</feature>
<gene>
    <name evidence="2" type="ORF">E2C01_061165</name>
</gene>
<accession>A0A5B7HBI3</accession>
<keyword evidence="1" id="KW-1133">Transmembrane helix</keyword>
<keyword evidence="1" id="KW-0812">Transmembrane</keyword>
<dbReference type="EMBL" id="VSRR010025628">
    <property type="protein sequence ID" value="MPC67005.1"/>
    <property type="molecule type" value="Genomic_DNA"/>
</dbReference>
<reference evidence="2 3" key="1">
    <citation type="submission" date="2019-05" db="EMBL/GenBank/DDBJ databases">
        <title>Another draft genome of Portunus trituberculatus and its Hox gene families provides insights of decapod evolution.</title>
        <authorList>
            <person name="Jeong J.-H."/>
            <person name="Song I."/>
            <person name="Kim S."/>
            <person name="Choi T."/>
            <person name="Kim D."/>
            <person name="Ryu S."/>
            <person name="Kim W."/>
        </authorList>
    </citation>
    <scope>NUCLEOTIDE SEQUENCE [LARGE SCALE GENOMIC DNA]</scope>
    <source>
        <tissue evidence="2">Muscle</tissue>
    </source>
</reference>
<evidence type="ECO:0000256" key="1">
    <source>
        <dbReference type="SAM" id="Phobius"/>
    </source>
</evidence>
<dbReference type="AlphaFoldDB" id="A0A5B7HBI3"/>
<proteinExistence type="predicted"/>
<organism evidence="2 3">
    <name type="scientific">Portunus trituberculatus</name>
    <name type="common">Swimming crab</name>
    <name type="synonym">Neptunus trituberculatus</name>
    <dbReference type="NCBI Taxonomy" id="210409"/>
    <lineage>
        <taxon>Eukaryota</taxon>
        <taxon>Metazoa</taxon>
        <taxon>Ecdysozoa</taxon>
        <taxon>Arthropoda</taxon>
        <taxon>Crustacea</taxon>
        <taxon>Multicrustacea</taxon>
        <taxon>Malacostraca</taxon>
        <taxon>Eumalacostraca</taxon>
        <taxon>Eucarida</taxon>
        <taxon>Decapoda</taxon>
        <taxon>Pleocyemata</taxon>
        <taxon>Brachyura</taxon>
        <taxon>Eubrachyura</taxon>
        <taxon>Portunoidea</taxon>
        <taxon>Portunidae</taxon>
        <taxon>Portuninae</taxon>
        <taxon>Portunus</taxon>
    </lineage>
</organism>
<name>A0A5B7HBI3_PORTR</name>
<keyword evidence="1" id="KW-0472">Membrane</keyword>